<proteinExistence type="predicted"/>
<name>A0ABT3B132_9CYAN</name>
<feature type="transmembrane region" description="Helical" evidence="5">
    <location>
        <begin position="214"/>
        <end position="231"/>
    </location>
</feature>
<evidence type="ECO:0000256" key="1">
    <source>
        <dbReference type="ARBA" id="ARBA00004141"/>
    </source>
</evidence>
<feature type="transmembrane region" description="Helical" evidence="5">
    <location>
        <begin position="335"/>
        <end position="355"/>
    </location>
</feature>
<sequence length="418" mass="47334">MLIFLEFAEKAFIVLGLSFFSGAFGVGSSVDTPGLETPSIIPRIIISLIRYSVWSISILLICLNWKKALATAKNDIFIWILTPIILSSYFWSEFPDYTLKNMQEVWQMTIFGLYFATRFCLKDQIKLVATTLGIGAFFSTYFALISPSVGQDVTVHIGSWKGLYDYKNTLGSMMSLSYLTFLLLPVNKPNHRLYKWAGFALSVFLILRSNSKTALVLSFIIILILLFYRNYRWRGKISLIYLDIGILILACVGTVVLTQWVAILSGLGKDPTLTGRLPLWGFLIARITDRPWLGYGRGAIWAPESKYSRQAGSFVTENYLPPHAHNGYIDLGLDAGLIVLSLFIVSFAITYLRALQRAYAAKKSEDLWPLAVLLFLAINNFSESYLLRGANIYWVLYITVALTIKQKNRNSFEQSKFR</sequence>
<keyword evidence="8" id="KW-1185">Reference proteome</keyword>
<evidence type="ECO:0000256" key="3">
    <source>
        <dbReference type="ARBA" id="ARBA00022989"/>
    </source>
</evidence>
<gene>
    <name evidence="7" type="ORF">OGM63_15725</name>
</gene>
<comment type="subcellular location">
    <subcellularLocation>
        <location evidence="1">Membrane</location>
        <topology evidence="1">Multi-pass membrane protein</topology>
    </subcellularLocation>
</comment>
<keyword evidence="2 5" id="KW-0812">Transmembrane</keyword>
<feature type="transmembrane region" description="Helical" evidence="5">
    <location>
        <begin position="128"/>
        <end position="149"/>
    </location>
</feature>
<dbReference type="GO" id="GO:0016874">
    <property type="term" value="F:ligase activity"/>
    <property type="evidence" value="ECO:0007669"/>
    <property type="project" value="UniProtKB-KW"/>
</dbReference>
<evidence type="ECO:0000256" key="2">
    <source>
        <dbReference type="ARBA" id="ARBA00022692"/>
    </source>
</evidence>
<feature type="transmembrane region" description="Helical" evidence="5">
    <location>
        <begin position="76"/>
        <end position="92"/>
    </location>
</feature>
<organism evidence="7 8">
    <name type="scientific">Plectonema radiosum NIES-515</name>
    <dbReference type="NCBI Taxonomy" id="2986073"/>
    <lineage>
        <taxon>Bacteria</taxon>
        <taxon>Bacillati</taxon>
        <taxon>Cyanobacteriota</taxon>
        <taxon>Cyanophyceae</taxon>
        <taxon>Oscillatoriophycideae</taxon>
        <taxon>Oscillatoriales</taxon>
        <taxon>Microcoleaceae</taxon>
        <taxon>Plectonema</taxon>
    </lineage>
</organism>
<evidence type="ECO:0000259" key="6">
    <source>
        <dbReference type="Pfam" id="PF04932"/>
    </source>
</evidence>
<dbReference type="PANTHER" id="PTHR37422">
    <property type="entry name" value="TEICHURONIC ACID BIOSYNTHESIS PROTEIN TUAE"/>
    <property type="match status" value="1"/>
</dbReference>
<accession>A0ABT3B132</accession>
<dbReference type="Pfam" id="PF04932">
    <property type="entry name" value="Wzy_C"/>
    <property type="match status" value="1"/>
</dbReference>
<feature type="transmembrane region" description="Helical" evidence="5">
    <location>
        <begin position="238"/>
        <end position="263"/>
    </location>
</feature>
<keyword evidence="7" id="KW-0436">Ligase</keyword>
<dbReference type="RefSeq" id="WP_263746526.1">
    <property type="nucleotide sequence ID" value="NZ_JAOWRF010000232.1"/>
</dbReference>
<reference evidence="7 8" key="1">
    <citation type="submission" date="2022-10" db="EMBL/GenBank/DDBJ databases">
        <title>Identification of biosynthetic pathway for the production of the potent trypsin inhibitor radiosumin.</title>
        <authorList>
            <person name="Fewer D.P."/>
            <person name="Delbaje E."/>
            <person name="Ouyang X."/>
            <person name="Agostino P.D."/>
            <person name="Wahlsten M."/>
            <person name="Jokela J."/>
            <person name="Permi P."/>
            <person name="Haapaniemi E."/>
            <person name="Koistinen H."/>
        </authorList>
    </citation>
    <scope>NUCLEOTIDE SEQUENCE [LARGE SCALE GENOMIC DNA]</scope>
    <source>
        <strain evidence="7 8">NIES-515</strain>
    </source>
</reference>
<evidence type="ECO:0000313" key="8">
    <source>
        <dbReference type="Proteomes" id="UP001526143"/>
    </source>
</evidence>
<dbReference type="PANTHER" id="PTHR37422:SF13">
    <property type="entry name" value="LIPOPOLYSACCHARIDE BIOSYNTHESIS PROTEIN PA4999-RELATED"/>
    <property type="match status" value="1"/>
</dbReference>
<dbReference type="InterPro" id="IPR051533">
    <property type="entry name" value="WaaL-like"/>
</dbReference>
<feature type="transmembrane region" description="Helical" evidence="5">
    <location>
        <begin position="12"/>
        <end position="28"/>
    </location>
</feature>
<dbReference type="Proteomes" id="UP001526143">
    <property type="component" value="Unassembled WGS sequence"/>
</dbReference>
<keyword evidence="4 5" id="KW-0472">Membrane</keyword>
<protein>
    <submittedName>
        <fullName evidence="7">O-antigen ligase family protein</fullName>
    </submittedName>
</protein>
<evidence type="ECO:0000256" key="4">
    <source>
        <dbReference type="ARBA" id="ARBA00023136"/>
    </source>
</evidence>
<comment type="caution">
    <text evidence="7">The sequence shown here is derived from an EMBL/GenBank/DDBJ whole genome shotgun (WGS) entry which is preliminary data.</text>
</comment>
<feature type="transmembrane region" description="Helical" evidence="5">
    <location>
        <begin position="40"/>
        <end position="64"/>
    </location>
</feature>
<dbReference type="InterPro" id="IPR007016">
    <property type="entry name" value="O-antigen_ligase-rel_domated"/>
</dbReference>
<keyword evidence="3 5" id="KW-1133">Transmembrane helix</keyword>
<feature type="domain" description="O-antigen ligase-related" evidence="6">
    <location>
        <begin position="198"/>
        <end position="344"/>
    </location>
</feature>
<evidence type="ECO:0000313" key="7">
    <source>
        <dbReference type="EMBL" id="MCV3214945.1"/>
    </source>
</evidence>
<dbReference type="EMBL" id="JAOWRF010000232">
    <property type="protein sequence ID" value="MCV3214945.1"/>
    <property type="molecule type" value="Genomic_DNA"/>
</dbReference>
<feature type="transmembrane region" description="Helical" evidence="5">
    <location>
        <begin position="169"/>
        <end position="186"/>
    </location>
</feature>
<evidence type="ECO:0000256" key="5">
    <source>
        <dbReference type="SAM" id="Phobius"/>
    </source>
</evidence>